<keyword evidence="3" id="KW-1185">Reference proteome</keyword>
<feature type="region of interest" description="Disordered" evidence="1">
    <location>
        <begin position="34"/>
        <end position="53"/>
    </location>
</feature>
<organism evidence="2 3">
    <name type="scientific">Eshraghiella crossota DSM 2876</name>
    <dbReference type="NCBI Taxonomy" id="511680"/>
    <lineage>
        <taxon>Bacteria</taxon>
        <taxon>Bacillati</taxon>
        <taxon>Bacillota</taxon>
        <taxon>Clostridia</taxon>
        <taxon>Lachnospirales</taxon>
        <taxon>Lachnospiraceae</taxon>
        <taxon>Eshraghiella</taxon>
    </lineage>
</organism>
<dbReference type="Proteomes" id="UP000006238">
    <property type="component" value="Unassembled WGS sequence"/>
</dbReference>
<gene>
    <name evidence="2" type="ORF">BUTYVIB_01826</name>
</gene>
<reference evidence="2 3" key="1">
    <citation type="submission" date="2010-02" db="EMBL/GenBank/DDBJ databases">
        <authorList>
            <person name="Weinstock G."/>
            <person name="Sodergren E."/>
            <person name="Clifton S."/>
            <person name="Fulton L."/>
            <person name="Fulton B."/>
            <person name="Courtney L."/>
            <person name="Fronick C."/>
            <person name="Harrison M."/>
            <person name="Strong C."/>
            <person name="Farmer C."/>
            <person name="Delahaunty K."/>
            <person name="Markovic C."/>
            <person name="Hall O."/>
            <person name="Minx P."/>
            <person name="Tomlinson C."/>
            <person name="Mitreva M."/>
            <person name="Nelson J."/>
            <person name="Hou S."/>
            <person name="Wollam A."/>
            <person name="Pepin K.H."/>
            <person name="Johnson M."/>
            <person name="Bhonagiri V."/>
            <person name="Zhang X."/>
            <person name="Suruliraj S."/>
            <person name="Warren W."/>
            <person name="Chinwalla A."/>
            <person name="Mardis E.R."/>
            <person name="Wilson R.K."/>
        </authorList>
    </citation>
    <scope>NUCLEOTIDE SEQUENCE [LARGE SCALE GENOMIC DNA]</scope>
    <source>
        <strain evidence="2 3">DSM 2876</strain>
    </source>
</reference>
<accession>D4S156</accession>
<dbReference type="HOGENOM" id="CLU_3059502_0_0_9"/>
<evidence type="ECO:0000313" key="3">
    <source>
        <dbReference type="Proteomes" id="UP000006238"/>
    </source>
</evidence>
<protein>
    <submittedName>
        <fullName evidence="2">Uncharacterized protein</fullName>
    </submittedName>
</protein>
<dbReference type="AlphaFoldDB" id="D4S156"/>
<proteinExistence type="predicted"/>
<comment type="caution">
    <text evidence="2">The sequence shown here is derived from an EMBL/GenBank/DDBJ whole genome shotgun (WGS) entry which is preliminary data.</text>
</comment>
<feature type="compositionally biased region" description="Basic and acidic residues" evidence="1">
    <location>
        <begin position="38"/>
        <end position="53"/>
    </location>
</feature>
<evidence type="ECO:0000256" key="1">
    <source>
        <dbReference type="SAM" id="MobiDB-lite"/>
    </source>
</evidence>
<dbReference type="EMBL" id="ABWN01000033">
    <property type="protein sequence ID" value="EFF67946.1"/>
    <property type="molecule type" value="Genomic_DNA"/>
</dbReference>
<name>D4S156_9FIRM</name>
<evidence type="ECO:0000313" key="2">
    <source>
        <dbReference type="EMBL" id="EFF67946.1"/>
    </source>
</evidence>
<sequence length="53" mass="6099">MFYDTGKFIDGLFQSNDRPVWDMLPGDVAQRLAAGKWRNPDRNERTKGSETPL</sequence>